<dbReference type="PANTHER" id="PTHR32063:SF18">
    <property type="entry name" value="CATION EFFLUX SYSTEM PROTEIN"/>
    <property type="match status" value="1"/>
</dbReference>
<dbReference type="Pfam" id="PF00873">
    <property type="entry name" value="ACR_tran"/>
    <property type="match status" value="1"/>
</dbReference>
<dbReference type="GO" id="GO:0005886">
    <property type="term" value="C:plasma membrane"/>
    <property type="evidence" value="ECO:0007669"/>
    <property type="project" value="TreeGrafter"/>
</dbReference>
<reference evidence="1" key="1">
    <citation type="journal article" date="2014" name="Front. Microbiol.">
        <title>High frequency of phylogenetically diverse reductive dehalogenase-homologous genes in deep subseafloor sedimentary metagenomes.</title>
        <authorList>
            <person name="Kawai M."/>
            <person name="Futagami T."/>
            <person name="Toyoda A."/>
            <person name="Takaki Y."/>
            <person name="Nishi S."/>
            <person name="Hori S."/>
            <person name="Arai W."/>
            <person name="Tsubouchi T."/>
            <person name="Morono Y."/>
            <person name="Uchiyama I."/>
            <person name="Ito T."/>
            <person name="Fujiyama A."/>
            <person name="Inagaki F."/>
            <person name="Takami H."/>
        </authorList>
    </citation>
    <scope>NUCLEOTIDE SEQUENCE</scope>
    <source>
        <strain evidence="1">Expedition CK06-06</strain>
    </source>
</reference>
<dbReference type="EMBL" id="BARS01039918">
    <property type="protein sequence ID" value="GAG24461.1"/>
    <property type="molecule type" value="Genomic_DNA"/>
</dbReference>
<dbReference type="Gene3D" id="3.30.70.1430">
    <property type="entry name" value="Multidrug efflux transporter AcrB pore domain"/>
    <property type="match status" value="1"/>
</dbReference>
<organism evidence="1">
    <name type="scientific">marine sediment metagenome</name>
    <dbReference type="NCBI Taxonomy" id="412755"/>
    <lineage>
        <taxon>unclassified sequences</taxon>
        <taxon>metagenomes</taxon>
        <taxon>ecological metagenomes</taxon>
    </lineage>
</organism>
<feature type="non-terminal residue" evidence="1">
    <location>
        <position position="254"/>
    </location>
</feature>
<gene>
    <name evidence="1" type="ORF">S01H1_60923</name>
</gene>
<dbReference type="InterPro" id="IPR001036">
    <property type="entry name" value="Acrflvin-R"/>
</dbReference>
<dbReference type="Gene3D" id="3.30.70.1320">
    <property type="entry name" value="Multidrug efflux transporter AcrB pore domain like"/>
    <property type="match status" value="1"/>
</dbReference>
<dbReference type="SUPFAM" id="SSF82693">
    <property type="entry name" value="Multidrug efflux transporter AcrB pore domain, PN1, PN2, PC1 and PC2 subdomains"/>
    <property type="match status" value="1"/>
</dbReference>
<dbReference type="AlphaFoldDB" id="X0XHS2"/>
<evidence type="ECO:0000313" key="1">
    <source>
        <dbReference type="EMBL" id="GAG24461.1"/>
    </source>
</evidence>
<dbReference type="PANTHER" id="PTHR32063">
    <property type="match status" value="1"/>
</dbReference>
<dbReference type="Gene3D" id="3.30.2090.10">
    <property type="entry name" value="Multidrug efflux transporter AcrB TolC docking domain, DN and DC subdomains"/>
    <property type="match status" value="1"/>
</dbReference>
<dbReference type="SUPFAM" id="SSF82714">
    <property type="entry name" value="Multidrug efflux transporter AcrB TolC docking domain, DN and DC subdomains"/>
    <property type="match status" value="1"/>
</dbReference>
<comment type="caution">
    <text evidence="1">The sequence shown here is derived from an EMBL/GenBank/DDBJ whole genome shotgun (WGS) entry which is preliminary data.</text>
</comment>
<evidence type="ECO:0008006" key="2">
    <source>
        <dbReference type="Google" id="ProtNLM"/>
    </source>
</evidence>
<accession>X0XHS2</accession>
<dbReference type="Gene3D" id="1.20.1640.10">
    <property type="entry name" value="Multidrug efflux transporter AcrB transmembrane domain"/>
    <property type="match status" value="1"/>
</dbReference>
<dbReference type="InterPro" id="IPR027463">
    <property type="entry name" value="AcrB_DN_DC_subdom"/>
</dbReference>
<protein>
    <recommendedName>
        <fullName evidence="2">Acriflavin resistance protein</fullName>
    </recommendedName>
</protein>
<dbReference type="GO" id="GO:0042910">
    <property type="term" value="F:xenobiotic transmembrane transporter activity"/>
    <property type="evidence" value="ECO:0007669"/>
    <property type="project" value="TreeGrafter"/>
</dbReference>
<proteinExistence type="predicted"/>
<sequence length="254" mass="27541">MAGASAFQSLARQEDPTLSRRFGTVTTFFPGASALRVESLVTEKLEGRLQELHEIEELDSTSRTGLSVIQIQLADEYDEDTVDEVWSKVRDKLADARGELPAGVSDPEFADRTSTAVTLLVSLAWEGEGAAPLGVLTRLAEELENRLRNLPGTRETELHGEAAEEVRVSVDPLVLAAANLTVRDVSNAIARADAKMPAGQLRSASNDLLLEVGGELESLARIREVPLRREGDGRFLRVGDISTVEKAVREPPTS</sequence>
<name>X0XHS2_9ZZZZ</name>